<keyword evidence="3" id="KW-1185">Reference proteome</keyword>
<dbReference type="OrthoDB" id="5273928at2759"/>
<evidence type="ECO:0000256" key="1">
    <source>
        <dbReference type="SAM" id="MobiDB-lite"/>
    </source>
</evidence>
<dbReference type="SUPFAM" id="SSF52047">
    <property type="entry name" value="RNI-like"/>
    <property type="match status" value="1"/>
</dbReference>
<evidence type="ECO:0000313" key="2">
    <source>
        <dbReference type="EMBL" id="KAF2241979.1"/>
    </source>
</evidence>
<reference evidence="2" key="1">
    <citation type="journal article" date="2020" name="Stud. Mycol.">
        <title>101 Dothideomycetes genomes: a test case for predicting lifestyles and emergence of pathogens.</title>
        <authorList>
            <person name="Haridas S."/>
            <person name="Albert R."/>
            <person name="Binder M."/>
            <person name="Bloem J."/>
            <person name="Labutti K."/>
            <person name="Salamov A."/>
            <person name="Andreopoulos B."/>
            <person name="Baker S."/>
            <person name="Barry K."/>
            <person name="Bills G."/>
            <person name="Bluhm B."/>
            <person name="Cannon C."/>
            <person name="Castanera R."/>
            <person name="Culley D."/>
            <person name="Daum C."/>
            <person name="Ezra D."/>
            <person name="Gonzalez J."/>
            <person name="Henrissat B."/>
            <person name="Kuo A."/>
            <person name="Liang C."/>
            <person name="Lipzen A."/>
            <person name="Lutzoni F."/>
            <person name="Magnuson J."/>
            <person name="Mondo S."/>
            <person name="Nolan M."/>
            <person name="Ohm R."/>
            <person name="Pangilinan J."/>
            <person name="Park H.-J."/>
            <person name="Ramirez L."/>
            <person name="Alfaro M."/>
            <person name="Sun H."/>
            <person name="Tritt A."/>
            <person name="Yoshinaga Y."/>
            <person name="Zwiers L.-H."/>
            <person name="Turgeon B."/>
            <person name="Goodwin S."/>
            <person name="Spatafora J."/>
            <person name="Crous P."/>
            <person name="Grigoriev I."/>
        </authorList>
    </citation>
    <scope>NUCLEOTIDE SEQUENCE</scope>
    <source>
        <strain evidence="2">CBS 122368</strain>
    </source>
</reference>
<evidence type="ECO:0000313" key="3">
    <source>
        <dbReference type="Proteomes" id="UP000800094"/>
    </source>
</evidence>
<gene>
    <name evidence="2" type="ORF">BU26DRAFT_162544</name>
</gene>
<organism evidence="2 3">
    <name type="scientific">Trematosphaeria pertusa</name>
    <dbReference type="NCBI Taxonomy" id="390896"/>
    <lineage>
        <taxon>Eukaryota</taxon>
        <taxon>Fungi</taxon>
        <taxon>Dikarya</taxon>
        <taxon>Ascomycota</taxon>
        <taxon>Pezizomycotina</taxon>
        <taxon>Dothideomycetes</taxon>
        <taxon>Pleosporomycetidae</taxon>
        <taxon>Pleosporales</taxon>
        <taxon>Massarineae</taxon>
        <taxon>Trematosphaeriaceae</taxon>
        <taxon>Trematosphaeria</taxon>
    </lineage>
</organism>
<dbReference type="GeneID" id="54573494"/>
<dbReference type="RefSeq" id="XP_033676983.1">
    <property type="nucleotide sequence ID" value="XM_033820164.1"/>
</dbReference>
<name>A0A6A6HVP2_9PLEO</name>
<proteinExistence type="predicted"/>
<dbReference type="Proteomes" id="UP000800094">
    <property type="component" value="Unassembled WGS sequence"/>
</dbReference>
<dbReference type="EMBL" id="ML987209">
    <property type="protein sequence ID" value="KAF2241979.1"/>
    <property type="molecule type" value="Genomic_DNA"/>
</dbReference>
<feature type="compositionally biased region" description="Basic and acidic residues" evidence="1">
    <location>
        <begin position="282"/>
        <end position="305"/>
    </location>
</feature>
<protein>
    <submittedName>
        <fullName evidence="2">Uncharacterized protein</fullName>
    </submittedName>
</protein>
<accession>A0A6A6HVP2</accession>
<feature type="region of interest" description="Disordered" evidence="1">
    <location>
        <begin position="278"/>
        <end position="305"/>
    </location>
</feature>
<sequence>MARRTGFDESTGQVYTETTAPVHSMVSTVLNRTTGKKENPSTYRHPGPGASSLYDSALRLCIWNVEQFTPEAVVYASLPYAERIYKCLKERGVLTLKAWAMFQAAFPQSEEIDHSYHTNVVAPRGADPDELEPIQNRLKLLPFMVWQFSSLTFLNLRNLRITPTELVDLLKFPNLAALVLEQNIDHSTGPSRDGIGIDDLFMRRWGTAIDEMGAFPKLKLLLFRHFPIYLDDSFKCFSNFPSLILCNVCSQWIHRDVKGMEGGQLISKGRWRYLPTTGCTRRQREPPKHLETKRQDDPHKDGYAI</sequence>
<dbReference type="AlphaFoldDB" id="A0A6A6HVP2"/>